<dbReference type="Proteomes" id="UP001171902">
    <property type="component" value="Unassembled WGS sequence"/>
</dbReference>
<sequence length="214" mass="24102">MTTTREDTAVNALPERVVVLLFGNGAVKRTNDYAWQMARRGVRVQAVVADGQGWRRAPSLHPSVEVYSLAKPENRQPLLWLYEALVERAPAAVLRRLDGKLPGAGFARRAHRKVAGFCRRNVFWKVYRPFRHQALRAIALRRLGSLDIGAADHVVCPDPAAVPLAWSIAKRHPRPVVTRALHYGPYKPYPVVNPIEPWDPDDPAAARREPYTQL</sequence>
<reference evidence="1" key="1">
    <citation type="submission" date="2023-06" db="EMBL/GenBank/DDBJ databases">
        <title>Gycomyces niveus sp.nov., a novel actinomycete isolated from soil in Shouguang.</title>
        <authorList>
            <person name="Yang X."/>
            <person name="Zhao J."/>
        </authorList>
    </citation>
    <scope>NUCLEOTIDE SEQUENCE</scope>
    <source>
        <strain evidence="1">NEAU C2</strain>
    </source>
</reference>
<evidence type="ECO:0000313" key="1">
    <source>
        <dbReference type="EMBL" id="MDN3240405.1"/>
    </source>
</evidence>
<protein>
    <recommendedName>
        <fullName evidence="3">Glycosyltransferase</fullName>
    </recommendedName>
</protein>
<dbReference type="EMBL" id="JAUEMJ010000003">
    <property type="protein sequence ID" value="MDN3240405.1"/>
    <property type="molecule type" value="Genomic_DNA"/>
</dbReference>
<gene>
    <name evidence="1" type="ORF">QWI33_11770</name>
</gene>
<organism evidence="1 2">
    <name type="scientific">Glycomyces tritici</name>
    <dbReference type="NCBI Taxonomy" id="2665176"/>
    <lineage>
        <taxon>Bacteria</taxon>
        <taxon>Bacillati</taxon>
        <taxon>Actinomycetota</taxon>
        <taxon>Actinomycetes</taxon>
        <taxon>Glycomycetales</taxon>
        <taxon>Glycomycetaceae</taxon>
        <taxon>Glycomyces</taxon>
    </lineage>
</organism>
<accession>A0ABT7YP80</accession>
<comment type="caution">
    <text evidence="1">The sequence shown here is derived from an EMBL/GenBank/DDBJ whole genome shotgun (WGS) entry which is preliminary data.</text>
</comment>
<evidence type="ECO:0000313" key="2">
    <source>
        <dbReference type="Proteomes" id="UP001171902"/>
    </source>
</evidence>
<proteinExistence type="predicted"/>
<name>A0ABT7YP80_9ACTN</name>
<keyword evidence="2" id="KW-1185">Reference proteome</keyword>
<evidence type="ECO:0008006" key="3">
    <source>
        <dbReference type="Google" id="ProtNLM"/>
    </source>
</evidence>
<dbReference type="RefSeq" id="WP_289957337.1">
    <property type="nucleotide sequence ID" value="NZ_JAUEMJ010000003.1"/>
</dbReference>